<gene>
    <name evidence="1" type="ORF">M9458_046154</name>
</gene>
<name>A0ABD0N7J2_CIRMR</name>
<dbReference type="Proteomes" id="UP001529510">
    <property type="component" value="Unassembled WGS sequence"/>
</dbReference>
<dbReference type="AlphaFoldDB" id="A0ABD0N7J2"/>
<keyword evidence="2" id="KW-1185">Reference proteome</keyword>
<protein>
    <submittedName>
        <fullName evidence="1">Uncharacterized protein</fullName>
    </submittedName>
</protein>
<comment type="caution">
    <text evidence="1">The sequence shown here is derived from an EMBL/GenBank/DDBJ whole genome shotgun (WGS) entry which is preliminary data.</text>
</comment>
<feature type="non-terminal residue" evidence="1">
    <location>
        <position position="1"/>
    </location>
</feature>
<sequence>CLGVEACVEGDPNRFAMTTMRYVLHSSSQDICKAWVSDVSQILETQRNFLN</sequence>
<feature type="non-terminal residue" evidence="1">
    <location>
        <position position="51"/>
    </location>
</feature>
<dbReference type="EMBL" id="JAMKFB020000023">
    <property type="protein sequence ID" value="KAL0158078.1"/>
    <property type="molecule type" value="Genomic_DNA"/>
</dbReference>
<evidence type="ECO:0000313" key="1">
    <source>
        <dbReference type="EMBL" id="KAL0158078.1"/>
    </source>
</evidence>
<proteinExistence type="predicted"/>
<dbReference type="SUPFAM" id="SSF50729">
    <property type="entry name" value="PH domain-like"/>
    <property type="match status" value="1"/>
</dbReference>
<evidence type="ECO:0000313" key="2">
    <source>
        <dbReference type="Proteomes" id="UP001529510"/>
    </source>
</evidence>
<reference evidence="1 2" key="1">
    <citation type="submission" date="2024-05" db="EMBL/GenBank/DDBJ databases">
        <title>Genome sequencing and assembly of Indian major carp, Cirrhinus mrigala (Hamilton, 1822).</title>
        <authorList>
            <person name="Mohindra V."/>
            <person name="Chowdhury L.M."/>
            <person name="Lal K."/>
            <person name="Jena J.K."/>
        </authorList>
    </citation>
    <scope>NUCLEOTIDE SEQUENCE [LARGE SCALE GENOMIC DNA]</scope>
    <source>
        <strain evidence="1">CM1030</strain>
        <tissue evidence="1">Blood</tissue>
    </source>
</reference>
<accession>A0ABD0N7J2</accession>
<dbReference type="Gene3D" id="2.30.29.30">
    <property type="entry name" value="Pleckstrin-homology domain (PH domain)/Phosphotyrosine-binding domain (PTB)"/>
    <property type="match status" value="1"/>
</dbReference>
<dbReference type="InterPro" id="IPR011993">
    <property type="entry name" value="PH-like_dom_sf"/>
</dbReference>
<organism evidence="1 2">
    <name type="scientific">Cirrhinus mrigala</name>
    <name type="common">Mrigala</name>
    <dbReference type="NCBI Taxonomy" id="683832"/>
    <lineage>
        <taxon>Eukaryota</taxon>
        <taxon>Metazoa</taxon>
        <taxon>Chordata</taxon>
        <taxon>Craniata</taxon>
        <taxon>Vertebrata</taxon>
        <taxon>Euteleostomi</taxon>
        <taxon>Actinopterygii</taxon>
        <taxon>Neopterygii</taxon>
        <taxon>Teleostei</taxon>
        <taxon>Ostariophysi</taxon>
        <taxon>Cypriniformes</taxon>
        <taxon>Cyprinidae</taxon>
        <taxon>Labeoninae</taxon>
        <taxon>Labeonini</taxon>
        <taxon>Cirrhinus</taxon>
    </lineage>
</organism>